<evidence type="ECO:0000313" key="1">
    <source>
        <dbReference type="EMBL" id="MFC6662310.1"/>
    </source>
</evidence>
<dbReference type="RefSeq" id="WP_224610273.1">
    <property type="nucleotide sequence ID" value="NZ_JAIQXV010000014.1"/>
</dbReference>
<sequence>MTPAQRGYLVFGHHLIYNDEYCEVDEAAAASYVNPAGIYTTLNAAQAACEQQSLDELRQAHTDTLILDEASRERLRAYQDSQPPQDSTLNERLRAVLAGMVYGEHQQPFVFLSDEELQAIRDDLGLPSTHGILEADLDAEQVTQAQQLLDSTPDHPGEWQFNDFLEDFAEDEAVQRLERVTRLFGRSYGLHREG</sequence>
<evidence type="ECO:0000313" key="2">
    <source>
        <dbReference type="Proteomes" id="UP001596317"/>
    </source>
</evidence>
<proteinExistence type="predicted"/>
<gene>
    <name evidence="1" type="ORF">ACFP90_19790</name>
</gene>
<reference evidence="2" key="1">
    <citation type="journal article" date="2019" name="Int. J. Syst. Evol. Microbiol.">
        <title>The Global Catalogue of Microorganisms (GCM) 10K type strain sequencing project: providing services to taxonomists for standard genome sequencing and annotation.</title>
        <authorList>
            <consortium name="The Broad Institute Genomics Platform"/>
            <consortium name="The Broad Institute Genome Sequencing Center for Infectious Disease"/>
            <person name="Wu L."/>
            <person name="Ma J."/>
        </authorList>
    </citation>
    <scope>NUCLEOTIDE SEQUENCE [LARGE SCALE GENOMIC DNA]</scope>
    <source>
        <strain evidence="2">CCUG 63830</strain>
    </source>
</reference>
<accession>A0ABW1ZN18</accession>
<organism evidence="1 2">
    <name type="scientific">Deinococcus multiflagellatus</name>
    <dbReference type="NCBI Taxonomy" id="1656887"/>
    <lineage>
        <taxon>Bacteria</taxon>
        <taxon>Thermotogati</taxon>
        <taxon>Deinococcota</taxon>
        <taxon>Deinococci</taxon>
        <taxon>Deinococcales</taxon>
        <taxon>Deinococcaceae</taxon>
        <taxon>Deinococcus</taxon>
    </lineage>
</organism>
<comment type="caution">
    <text evidence="1">The sequence shown here is derived from an EMBL/GenBank/DDBJ whole genome shotgun (WGS) entry which is preliminary data.</text>
</comment>
<keyword evidence="2" id="KW-1185">Reference proteome</keyword>
<dbReference type="EMBL" id="JBHSWB010000001">
    <property type="protein sequence ID" value="MFC6662310.1"/>
    <property type="molecule type" value="Genomic_DNA"/>
</dbReference>
<protein>
    <submittedName>
        <fullName evidence="1">Uncharacterized protein</fullName>
    </submittedName>
</protein>
<dbReference type="Proteomes" id="UP001596317">
    <property type="component" value="Unassembled WGS sequence"/>
</dbReference>
<name>A0ABW1ZN18_9DEIO</name>